<dbReference type="AlphaFoldDB" id="A0A388K8T9"/>
<comment type="caution">
    <text evidence="3">The sequence shown here is derived from an EMBL/GenBank/DDBJ whole genome shotgun (WGS) entry which is preliminary data.</text>
</comment>
<dbReference type="PANTHER" id="PTHR21506">
    <property type="entry name" value="COMPONENT OF OLIGOMERIC GOLGI COMPLEX 6"/>
    <property type="match status" value="1"/>
</dbReference>
<proteinExistence type="predicted"/>
<dbReference type="STRING" id="69332.A0A388K8T9"/>
<dbReference type="OMA" id="RSETCIR"/>
<dbReference type="EMBL" id="BFEA01000074">
    <property type="protein sequence ID" value="GBG66460.1"/>
    <property type="molecule type" value="Genomic_DNA"/>
</dbReference>
<organism evidence="3 4">
    <name type="scientific">Chara braunii</name>
    <name type="common">Braun's stonewort</name>
    <dbReference type="NCBI Taxonomy" id="69332"/>
    <lineage>
        <taxon>Eukaryota</taxon>
        <taxon>Viridiplantae</taxon>
        <taxon>Streptophyta</taxon>
        <taxon>Charophyceae</taxon>
        <taxon>Charales</taxon>
        <taxon>Characeae</taxon>
        <taxon>Chara</taxon>
    </lineage>
</organism>
<dbReference type="SMART" id="SM01087">
    <property type="entry name" value="COG6"/>
    <property type="match status" value="1"/>
</dbReference>
<name>A0A388K8T9_CHABU</name>
<dbReference type="InterPro" id="IPR048369">
    <property type="entry name" value="COG6_C"/>
</dbReference>
<gene>
    <name evidence="3" type="ORF">CBR_g61503</name>
</gene>
<dbReference type="Gramene" id="GBG66460">
    <property type="protein sequence ID" value="GBG66460"/>
    <property type="gene ID" value="CBR_g61503"/>
</dbReference>
<feature type="domain" description="Conserved Oligomeric Golgi complex subunit 6 C-terminal" evidence="2">
    <location>
        <begin position="42"/>
        <end position="510"/>
    </location>
</feature>
<feature type="compositionally biased region" description="Acidic residues" evidence="1">
    <location>
        <begin position="12"/>
        <end position="34"/>
    </location>
</feature>
<dbReference type="PANTHER" id="PTHR21506:SF0">
    <property type="entry name" value="CONSERVED OLIGOMERIC GOLGI COMPLEX SUBUNIT 6"/>
    <property type="match status" value="1"/>
</dbReference>
<evidence type="ECO:0000256" key="1">
    <source>
        <dbReference type="SAM" id="MobiDB-lite"/>
    </source>
</evidence>
<feature type="region of interest" description="Disordered" evidence="1">
    <location>
        <begin position="296"/>
        <end position="332"/>
    </location>
</feature>
<accession>A0A388K8T9</accession>
<dbReference type="Proteomes" id="UP000265515">
    <property type="component" value="Unassembled WGS sequence"/>
</dbReference>
<dbReference type="OrthoDB" id="272987at2759"/>
<dbReference type="GO" id="GO:0006891">
    <property type="term" value="P:intra-Golgi vesicle-mediated transport"/>
    <property type="evidence" value="ECO:0007669"/>
    <property type="project" value="InterPro"/>
</dbReference>
<keyword evidence="4" id="KW-1185">Reference proteome</keyword>
<sequence length="512" mass="55904">MTCRRIWRTMAGEEEDDEKQDAEADDREVEDDQGEGERKGTSVANTRHNAMFRRFIGALTRGGPGGMPRPIEVHAHDPLRYVGDMLGWLHQALASERELAAALFSHDTSVEKSASRRFSKEGLSSDPSQMEITDMSSVLDRIFEGVCRPFKVRVDQVLTSQPGIVLAYKLSNLLDFYTHTIGELLGERAALMVTLAEVRDTSVRVFYDLMKSKGEKLVKYPPPIAADLSPPPAVGETVSLVLELLDAYKTAMVSAGSKPDFEPVLAALLDPLQQMCERAAEAYGVKTLVSPLQWKGGDSRDSSARRLSGPSPVGGLDGSRHAGHASSDGQNFSNWPSLLPDDSLKTVRRIFLINCYSAIEHPLLPYDVTVARTEALRAVIQEHIATLVEHEVNVILDRCGLATKVEIIQERKVGAGRGMTGRLCDAEEMSAAAVAESARSLFTLLAVEGALPEFVHMQIPRLRADACNKVASALANAYETLYDAVLDPESGYIAAGQLLRHTPGQLRTILGI</sequence>
<evidence type="ECO:0000313" key="3">
    <source>
        <dbReference type="EMBL" id="GBG66460.1"/>
    </source>
</evidence>
<evidence type="ECO:0000313" key="4">
    <source>
        <dbReference type="Proteomes" id="UP000265515"/>
    </source>
</evidence>
<protein>
    <recommendedName>
        <fullName evidence="2">Conserved Oligomeric Golgi complex subunit 6 C-terminal domain-containing protein</fullName>
    </recommendedName>
</protein>
<reference evidence="3 4" key="1">
    <citation type="journal article" date="2018" name="Cell">
        <title>The Chara Genome: Secondary Complexity and Implications for Plant Terrestrialization.</title>
        <authorList>
            <person name="Nishiyama T."/>
            <person name="Sakayama H."/>
            <person name="Vries J.D."/>
            <person name="Buschmann H."/>
            <person name="Saint-Marcoux D."/>
            <person name="Ullrich K.K."/>
            <person name="Haas F.B."/>
            <person name="Vanderstraeten L."/>
            <person name="Becker D."/>
            <person name="Lang D."/>
            <person name="Vosolsobe S."/>
            <person name="Rombauts S."/>
            <person name="Wilhelmsson P.K.I."/>
            <person name="Janitza P."/>
            <person name="Kern R."/>
            <person name="Heyl A."/>
            <person name="Rumpler F."/>
            <person name="Villalobos L.I.A.C."/>
            <person name="Clay J.M."/>
            <person name="Skokan R."/>
            <person name="Toyoda A."/>
            <person name="Suzuki Y."/>
            <person name="Kagoshima H."/>
            <person name="Schijlen E."/>
            <person name="Tajeshwar N."/>
            <person name="Catarino B."/>
            <person name="Hetherington A.J."/>
            <person name="Saltykova A."/>
            <person name="Bonnot C."/>
            <person name="Breuninger H."/>
            <person name="Symeonidi A."/>
            <person name="Radhakrishnan G.V."/>
            <person name="Van Nieuwerburgh F."/>
            <person name="Deforce D."/>
            <person name="Chang C."/>
            <person name="Karol K.G."/>
            <person name="Hedrich R."/>
            <person name="Ulvskov P."/>
            <person name="Glockner G."/>
            <person name="Delwiche C.F."/>
            <person name="Petrasek J."/>
            <person name="Van de Peer Y."/>
            <person name="Friml J."/>
            <person name="Beilby M."/>
            <person name="Dolan L."/>
            <person name="Kohara Y."/>
            <person name="Sugano S."/>
            <person name="Fujiyama A."/>
            <person name="Delaux P.-M."/>
            <person name="Quint M."/>
            <person name="TheiBen G."/>
            <person name="Hagemann M."/>
            <person name="Harholt J."/>
            <person name="Dunand C."/>
            <person name="Zachgo S."/>
            <person name="Langdale J."/>
            <person name="Maumus F."/>
            <person name="Straeten D.V.D."/>
            <person name="Gould S.B."/>
            <person name="Rensing S.A."/>
        </authorList>
    </citation>
    <scope>NUCLEOTIDE SEQUENCE [LARGE SCALE GENOMIC DNA]</scope>
    <source>
        <strain evidence="3 4">S276</strain>
    </source>
</reference>
<dbReference type="Pfam" id="PF20653">
    <property type="entry name" value="COG6_C"/>
    <property type="match status" value="1"/>
</dbReference>
<evidence type="ECO:0000259" key="2">
    <source>
        <dbReference type="Pfam" id="PF20653"/>
    </source>
</evidence>
<feature type="region of interest" description="Disordered" evidence="1">
    <location>
        <begin position="1"/>
        <end position="43"/>
    </location>
</feature>
<dbReference type="GO" id="GO:0017119">
    <property type="term" value="C:Golgi transport complex"/>
    <property type="evidence" value="ECO:0007669"/>
    <property type="project" value="InterPro"/>
</dbReference>
<dbReference type="InterPro" id="IPR010490">
    <property type="entry name" value="COG6"/>
</dbReference>